<accession>A0A0V8J8A7</accession>
<evidence type="ECO:0000313" key="4">
    <source>
        <dbReference type="EMBL" id="KSU83064.1"/>
    </source>
</evidence>
<dbReference type="GO" id="GO:0016757">
    <property type="term" value="F:glycosyltransferase activity"/>
    <property type="evidence" value="ECO:0007669"/>
    <property type="project" value="UniProtKB-KW"/>
</dbReference>
<dbReference type="AlphaFoldDB" id="A0A0V8J8A7"/>
<dbReference type="Pfam" id="PF00534">
    <property type="entry name" value="Glycos_transf_1"/>
    <property type="match status" value="1"/>
</dbReference>
<evidence type="ECO:0000259" key="3">
    <source>
        <dbReference type="Pfam" id="PF00534"/>
    </source>
</evidence>
<dbReference type="Proteomes" id="UP000054099">
    <property type="component" value="Unassembled WGS sequence"/>
</dbReference>
<keyword evidence="5" id="KW-1185">Reference proteome</keyword>
<feature type="domain" description="Glycosyl transferase family 1" evidence="3">
    <location>
        <begin position="337"/>
        <end position="495"/>
    </location>
</feature>
<organism evidence="4 5">
    <name type="scientific">Fictibacillus enclensis</name>
    <dbReference type="NCBI Taxonomy" id="1017270"/>
    <lineage>
        <taxon>Bacteria</taxon>
        <taxon>Bacillati</taxon>
        <taxon>Bacillota</taxon>
        <taxon>Bacilli</taxon>
        <taxon>Bacillales</taxon>
        <taxon>Fictibacillaceae</taxon>
        <taxon>Fictibacillus</taxon>
    </lineage>
</organism>
<dbReference type="SUPFAM" id="SSF53756">
    <property type="entry name" value="UDP-Glycosyltransferase/glycogen phosphorylase"/>
    <property type="match status" value="1"/>
</dbReference>
<proteinExistence type="predicted"/>
<evidence type="ECO:0000256" key="2">
    <source>
        <dbReference type="ARBA" id="ARBA00022679"/>
    </source>
</evidence>
<dbReference type="PANTHER" id="PTHR12526:SF629">
    <property type="entry name" value="TEICHURONIC ACID BIOSYNTHESIS GLYCOSYLTRANSFERASE TUAH-RELATED"/>
    <property type="match status" value="1"/>
</dbReference>
<reference evidence="4 5" key="1">
    <citation type="journal article" date="2014" name="Antonie Van Leeuwenhoek">
        <title>Fictibacillus enclensis sp. nov., isolated from marine sediment.</title>
        <authorList>
            <person name="Dastager S.G."/>
            <person name="Mawlankar R."/>
            <person name="Srinivasan K."/>
            <person name="Tang S.K."/>
            <person name="Lee J.C."/>
            <person name="Ramana V.V."/>
            <person name="Shouche Y.S."/>
        </authorList>
    </citation>
    <scope>NUCLEOTIDE SEQUENCE [LARGE SCALE GENOMIC DNA]</scope>
    <source>
        <strain evidence="4 5">NIO-1003</strain>
    </source>
</reference>
<sequence>MKSGTGNGQEISVQKGLSDMKKKVYMVIGNIDIDKGGITRVMLNRSWLLCERGYSVTLLTLNFKKNYPEVEAALKGVGRLHPDVEILNIHDFYKMKNTSGYKEEAISESEEDYVVHRGKRHERYFKNGVLIKDEKRDANGELKYIDYYNENRLRSRREDFYRGQLYRTTHYHPSTQKATVKNYCTEHGFCYLSRWYNGETGELEKLFLFNAQDRSCKMYTSNEDFHVSWLNEMCKQSEEKPYVICDGPGSAAKVLDIDKDRAYRILAVHTNHFSFPHKKGSDIKKNHKELLDRFKEADALVLLTEEQKRDIAEQYGDPGNIYVIPHFVTPMEDTSSVRKDPHLISMVSRLHEEKGLDEAIRSFKQVVGQFPETRLEIHGSGPAEEELAELIAELDLQQHVQLKGYCDQVGHVFKQSLFTVLTSKYEGLSLVIMESMANYTPVISYNIKYGPSDLIDHGVDGYLVQNRSQDELAHYMLELLKNPEKAKTMGEEGYKKAKARWNEELHFQHWETLFEKISH</sequence>
<comment type="caution">
    <text evidence="4">The sequence shown here is derived from an EMBL/GenBank/DDBJ whole genome shotgun (WGS) entry which is preliminary data.</text>
</comment>
<protein>
    <recommendedName>
        <fullName evidence="3">Glycosyl transferase family 1 domain-containing protein</fullName>
    </recommendedName>
</protein>
<gene>
    <name evidence="4" type="ORF">AS030_10770</name>
</gene>
<name>A0A0V8J8A7_9BACL</name>
<dbReference type="EMBL" id="LNQN01000002">
    <property type="protein sequence ID" value="KSU83064.1"/>
    <property type="molecule type" value="Genomic_DNA"/>
</dbReference>
<evidence type="ECO:0000313" key="5">
    <source>
        <dbReference type="Proteomes" id="UP000054099"/>
    </source>
</evidence>
<evidence type="ECO:0000256" key="1">
    <source>
        <dbReference type="ARBA" id="ARBA00022676"/>
    </source>
</evidence>
<keyword evidence="1" id="KW-0328">Glycosyltransferase</keyword>
<dbReference type="Gene3D" id="3.40.50.2000">
    <property type="entry name" value="Glycogen Phosphorylase B"/>
    <property type="match status" value="3"/>
</dbReference>
<dbReference type="PANTHER" id="PTHR12526">
    <property type="entry name" value="GLYCOSYLTRANSFERASE"/>
    <property type="match status" value="1"/>
</dbReference>
<keyword evidence="2" id="KW-0808">Transferase</keyword>
<dbReference type="InterPro" id="IPR001296">
    <property type="entry name" value="Glyco_trans_1"/>
</dbReference>